<dbReference type="AlphaFoldDB" id="A0A662ZIP3"/>
<evidence type="ECO:0000256" key="1">
    <source>
        <dbReference type="SAM" id="Phobius"/>
    </source>
</evidence>
<proteinExistence type="predicted"/>
<keyword evidence="1" id="KW-1133">Transmembrane helix</keyword>
<keyword evidence="1" id="KW-0812">Transmembrane</keyword>
<reference evidence="2 3" key="1">
    <citation type="submission" date="2016-10" db="EMBL/GenBank/DDBJ databases">
        <authorList>
            <person name="Varghese N."/>
            <person name="Submissions S."/>
        </authorList>
    </citation>
    <scope>NUCLEOTIDE SEQUENCE [LARGE SCALE GENOMIC DNA]</scope>
    <source>
        <strain evidence="2 3">DSM 1361</strain>
    </source>
</reference>
<evidence type="ECO:0000313" key="3">
    <source>
        <dbReference type="Proteomes" id="UP000243745"/>
    </source>
</evidence>
<evidence type="ECO:0000313" key="2">
    <source>
        <dbReference type="EMBL" id="SFP56927.1"/>
    </source>
</evidence>
<keyword evidence="3" id="KW-1185">Reference proteome</keyword>
<sequence>MSDYSYLCCGGREVPGDNLFVRKIVRFLIDFPTWTLIGIALASLYGMIFIDESKHNISDNFEFAIVLFHALMYFSLLGLYWTRHMYAWFWRMFRRVFRVTSIY</sequence>
<organism evidence="2 3">
    <name type="scientific">Ruminobacter amylophilus</name>
    <dbReference type="NCBI Taxonomy" id="867"/>
    <lineage>
        <taxon>Bacteria</taxon>
        <taxon>Pseudomonadati</taxon>
        <taxon>Pseudomonadota</taxon>
        <taxon>Gammaproteobacteria</taxon>
        <taxon>Aeromonadales</taxon>
        <taxon>Succinivibrionaceae</taxon>
        <taxon>Ruminobacter</taxon>
    </lineage>
</organism>
<feature type="transmembrane region" description="Helical" evidence="1">
    <location>
        <begin position="27"/>
        <end position="49"/>
    </location>
</feature>
<name>A0A662ZIP3_9GAMM</name>
<gene>
    <name evidence="2" type="ORF">SAMN02910344_01746</name>
</gene>
<feature type="transmembrane region" description="Helical" evidence="1">
    <location>
        <begin position="61"/>
        <end position="82"/>
    </location>
</feature>
<protein>
    <submittedName>
        <fullName evidence="2">Uncharacterized protein</fullName>
    </submittedName>
</protein>
<keyword evidence="1" id="KW-0472">Membrane</keyword>
<dbReference type="EMBL" id="FOXF01000038">
    <property type="protein sequence ID" value="SFP56927.1"/>
    <property type="molecule type" value="Genomic_DNA"/>
</dbReference>
<accession>A0A662ZIP3</accession>
<dbReference type="Proteomes" id="UP000243745">
    <property type="component" value="Unassembled WGS sequence"/>
</dbReference>